<dbReference type="Proteomes" id="UP000253319">
    <property type="component" value="Unassembled WGS sequence"/>
</dbReference>
<gene>
    <name evidence="1" type="ORF">DPN68_01315</name>
</gene>
<reference evidence="1 2" key="1">
    <citation type="submission" date="2018-06" db="EMBL/GenBank/DDBJ databases">
        <title>Flavobacterium tibetense sp. nov., isolated from a wetland YonghuCo on Tibetan Plateau.</title>
        <authorList>
            <person name="Xing P."/>
            <person name="Phurbu D."/>
            <person name="Lu H."/>
        </authorList>
    </citation>
    <scope>NUCLEOTIDE SEQUENCE [LARGE SCALE GENOMIC DNA]</scope>
    <source>
        <strain evidence="1 2">YH5</strain>
    </source>
</reference>
<dbReference type="RefSeq" id="WP_113987776.1">
    <property type="nucleotide sequence ID" value="NZ_QLST01000001.1"/>
</dbReference>
<dbReference type="AlphaFoldDB" id="A0A365P5Q4"/>
<name>A0A365P5Q4_9FLAO</name>
<comment type="caution">
    <text evidence="1">The sequence shown here is derived from an EMBL/GenBank/DDBJ whole genome shotgun (WGS) entry which is preliminary data.</text>
</comment>
<sequence length="125" mass="14705">MSVKEYEGIKIPYSIQIREDFLDRKVRNVIKSSLKYEQNTLKDFIKLTDKVDGESSYDLGFVLTQIINRIGEQKFIELTRNLNSAERKLLKNYIEVGLEYGDNNHDGEVDNERIENVYKKINEIL</sequence>
<evidence type="ECO:0000313" key="2">
    <source>
        <dbReference type="Proteomes" id="UP000253319"/>
    </source>
</evidence>
<keyword evidence="2" id="KW-1185">Reference proteome</keyword>
<organism evidence="1 2">
    <name type="scientific">Flavobacterium tibetense</name>
    <dbReference type="NCBI Taxonomy" id="2233533"/>
    <lineage>
        <taxon>Bacteria</taxon>
        <taxon>Pseudomonadati</taxon>
        <taxon>Bacteroidota</taxon>
        <taxon>Flavobacteriia</taxon>
        <taxon>Flavobacteriales</taxon>
        <taxon>Flavobacteriaceae</taxon>
        <taxon>Flavobacterium</taxon>
    </lineage>
</organism>
<protein>
    <submittedName>
        <fullName evidence="1">Uncharacterized protein</fullName>
    </submittedName>
</protein>
<proteinExistence type="predicted"/>
<dbReference type="EMBL" id="QLST01000001">
    <property type="protein sequence ID" value="RBA29894.1"/>
    <property type="molecule type" value="Genomic_DNA"/>
</dbReference>
<dbReference type="OrthoDB" id="1448844at2"/>
<evidence type="ECO:0000313" key="1">
    <source>
        <dbReference type="EMBL" id="RBA29894.1"/>
    </source>
</evidence>
<accession>A0A365P5Q4</accession>